<name>A0A0J1H4Y7_9GAMM</name>
<dbReference type="PATRIC" id="fig|320778.3.peg.3911"/>
<evidence type="ECO:0000313" key="8">
    <source>
        <dbReference type="Proteomes" id="UP000035909"/>
    </source>
</evidence>
<comment type="subcellular location">
    <subcellularLocation>
        <location evidence="1">Cell membrane</location>
        <topology evidence="1">Multi-pass membrane protein</topology>
    </subcellularLocation>
</comment>
<feature type="transmembrane region" description="Helical" evidence="6">
    <location>
        <begin position="37"/>
        <end position="62"/>
    </location>
</feature>
<evidence type="ECO:0000256" key="5">
    <source>
        <dbReference type="ARBA" id="ARBA00023136"/>
    </source>
</evidence>
<keyword evidence="3 6" id="KW-0812">Transmembrane</keyword>
<dbReference type="PANTHER" id="PTHR30086">
    <property type="entry name" value="ARGININE EXPORTER PROTEIN ARGO"/>
    <property type="match status" value="1"/>
</dbReference>
<feature type="transmembrane region" description="Helical" evidence="6">
    <location>
        <begin position="6"/>
        <end position="25"/>
    </location>
</feature>
<dbReference type="RefSeq" id="WP_047886658.1">
    <property type="nucleotide sequence ID" value="NZ_CP071325.1"/>
</dbReference>
<keyword evidence="4 6" id="KW-1133">Transmembrane helix</keyword>
<dbReference type="OrthoDB" id="9804822at2"/>
<dbReference type="PANTHER" id="PTHR30086:SF21">
    <property type="entry name" value="TRANSPORT PROTEIN"/>
    <property type="match status" value="1"/>
</dbReference>
<gene>
    <name evidence="7" type="ORF">ABT57_17990</name>
</gene>
<comment type="caution">
    <text evidence="7">The sequence shown here is derived from an EMBL/GenBank/DDBJ whole genome shotgun (WGS) entry which is preliminary data.</text>
</comment>
<protein>
    <submittedName>
        <fullName evidence="7">Lysine transporter LysE</fullName>
    </submittedName>
</protein>
<keyword evidence="8" id="KW-1185">Reference proteome</keyword>
<keyword evidence="5 6" id="KW-0472">Membrane</keyword>
<dbReference type="GO" id="GO:0015171">
    <property type="term" value="F:amino acid transmembrane transporter activity"/>
    <property type="evidence" value="ECO:0007669"/>
    <property type="project" value="TreeGrafter"/>
</dbReference>
<evidence type="ECO:0000256" key="6">
    <source>
        <dbReference type="SAM" id="Phobius"/>
    </source>
</evidence>
<dbReference type="Pfam" id="PF01810">
    <property type="entry name" value="LysE"/>
    <property type="match status" value="1"/>
</dbReference>
<keyword evidence="2" id="KW-1003">Cell membrane</keyword>
<dbReference type="Proteomes" id="UP000035909">
    <property type="component" value="Unassembled WGS sequence"/>
</dbReference>
<feature type="transmembrane region" description="Helical" evidence="6">
    <location>
        <begin position="149"/>
        <end position="172"/>
    </location>
</feature>
<accession>A0A0J1H4Y7</accession>
<dbReference type="EMBL" id="LDOU01000019">
    <property type="protein sequence ID" value="KLV06829.1"/>
    <property type="molecule type" value="Genomic_DNA"/>
</dbReference>
<evidence type="ECO:0000256" key="3">
    <source>
        <dbReference type="ARBA" id="ARBA00022692"/>
    </source>
</evidence>
<proteinExistence type="predicted"/>
<dbReference type="PIRSF" id="PIRSF006324">
    <property type="entry name" value="LeuE"/>
    <property type="match status" value="1"/>
</dbReference>
<dbReference type="STRING" id="320778.ABT57_17990"/>
<evidence type="ECO:0000256" key="4">
    <source>
        <dbReference type="ARBA" id="ARBA00022989"/>
    </source>
</evidence>
<reference evidence="7 8" key="1">
    <citation type="submission" date="2015-05" db="EMBL/GenBank/DDBJ databases">
        <title>Photobacterium galathea sp. nov.</title>
        <authorList>
            <person name="Machado H."/>
            <person name="Gram L."/>
        </authorList>
    </citation>
    <scope>NUCLEOTIDE SEQUENCE [LARGE SCALE GENOMIC DNA]</scope>
    <source>
        <strain evidence="7 8">DSM 22954</strain>
    </source>
</reference>
<sequence>MDIWGLALLGILIVISPGADFVLVLQTSLNAGRKAGVWTALGISVAITLHISYSMLGLSYFISQNPTLFAALRYLGAGYLIYLGVKGLLSKGQALHIERRKTEEQSGFYYFRQGLLCNALNPKTMLFFLSVFSQVMMIDTTSQTIPMFYGLYMIALHGLWFSAVAMLLTSDACQSLLLSAKDHINKLCSAGLIAFGASLGLLG</sequence>
<feature type="transmembrane region" description="Helical" evidence="6">
    <location>
        <begin position="68"/>
        <end position="89"/>
    </location>
</feature>
<dbReference type="InterPro" id="IPR001123">
    <property type="entry name" value="LeuE-type"/>
</dbReference>
<evidence type="ECO:0000256" key="2">
    <source>
        <dbReference type="ARBA" id="ARBA00022475"/>
    </source>
</evidence>
<dbReference type="GO" id="GO:0005886">
    <property type="term" value="C:plasma membrane"/>
    <property type="evidence" value="ECO:0007669"/>
    <property type="project" value="UniProtKB-SubCell"/>
</dbReference>
<organism evidence="7 8">
    <name type="scientific">Photobacterium ganghwense</name>
    <dbReference type="NCBI Taxonomy" id="320778"/>
    <lineage>
        <taxon>Bacteria</taxon>
        <taxon>Pseudomonadati</taxon>
        <taxon>Pseudomonadota</taxon>
        <taxon>Gammaproteobacteria</taxon>
        <taxon>Vibrionales</taxon>
        <taxon>Vibrionaceae</taxon>
        <taxon>Photobacterium</taxon>
    </lineage>
</organism>
<evidence type="ECO:0000256" key="1">
    <source>
        <dbReference type="ARBA" id="ARBA00004651"/>
    </source>
</evidence>
<evidence type="ECO:0000313" key="7">
    <source>
        <dbReference type="EMBL" id="KLV06829.1"/>
    </source>
</evidence>
<dbReference type="AlphaFoldDB" id="A0A0J1H4Y7"/>